<keyword evidence="5" id="KW-1185">Reference proteome</keyword>
<evidence type="ECO:0000256" key="2">
    <source>
        <dbReference type="SAM" id="Phobius"/>
    </source>
</evidence>
<keyword evidence="2" id="KW-1133">Transmembrane helix</keyword>
<feature type="compositionally biased region" description="Basic and acidic residues" evidence="1">
    <location>
        <begin position="421"/>
        <end position="431"/>
    </location>
</feature>
<feature type="compositionally biased region" description="Basic and acidic residues" evidence="1">
    <location>
        <begin position="444"/>
        <end position="472"/>
    </location>
</feature>
<organism evidence="4 5">
    <name type="scientific">Streptomyces aurantiogriseus</name>
    <dbReference type="NCBI Taxonomy" id="66870"/>
    <lineage>
        <taxon>Bacteria</taxon>
        <taxon>Bacillati</taxon>
        <taxon>Actinomycetota</taxon>
        <taxon>Actinomycetes</taxon>
        <taxon>Kitasatosporales</taxon>
        <taxon>Streptomycetaceae</taxon>
        <taxon>Streptomyces</taxon>
    </lineage>
</organism>
<dbReference type="RefSeq" id="WP_189940745.1">
    <property type="nucleotide sequence ID" value="NZ_BMSX01000015.1"/>
</dbReference>
<accession>A0A918FFB6</accession>
<feature type="transmembrane region" description="Helical" evidence="2">
    <location>
        <begin position="587"/>
        <end position="609"/>
    </location>
</feature>
<feature type="transmembrane region" description="Helical" evidence="2">
    <location>
        <begin position="542"/>
        <end position="566"/>
    </location>
</feature>
<dbReference type="PANTHER" id="PTHR22576">
    <property type="entry name" value="MUCOSA ASSOCIATED LYMPHOID TISSUE LYMPHOMA TRANSLOCATION PROTEIN 1/PARACASPASE"/>
    <property type="match status" value="1"/>
</dbReference>
<dbReference type="PANTHER" id="PTHR22576:SF37">
    <property type="entry name" value="MUCOSA-ASSOCIATED LYMPHOID TISSUE LYMPHOMA TRANSLOCATION PROTEIN 1"/>
    <property type="match status" value="1"/>
</dbReference>
<gene>
    <name evidence="4" type="ORF">GCM10010251_58410</name>
</gene>
<reference evidence="4" key="2">
    <citation type="submission" date="2020-09" db="EMBL/GenBank/DDBJ databases">
        <authorList>
            <person name="Sun Q."/>
            <person name="Ohkuma M."/>
        </authorList>
    </citation>
    <scope>NUCLEOTIDE SEQUENCE</scope>
    <source>
        <strain evidence="4">JCM 4346</strain>
    </source>
</reference>
<evidence type="ECO:0000256" key="1">
    <source>
        <dbReference type="SAM" id="MobiDB-lite"/>
    </source>
</evidence>
<dbReference type="PROSITE" id="PS00018">
    <property type="entry name" value="EF_HAND_1"/>
    <property type="match status" value="1"/>
</dbReference>
<feature type="transmembrane region" description="Helical" evidence="2">
    <location>
        <begin position="639"/>
        <end position="657"/>
    </location>
</feature>
<dbReference type="Pfam" id="PF00656">
    <property type="entry name" value="Peptidase_C14"/>
    <property type="match status" value="1"/>
</dbReference>
<keyword evidence="2" id="KW-0812">Transmembrane</keyword>
<dbReference type="Proteomes" id="UP000658320">
    <property type="component" value="Unassembled WGS sequence"/>
</dbReference>
<evidence type="ECO:0000313" key="4">
    <source>
        <dbReference type="EMBL" id="GGR34559.1"/>
    </source>
</evidence>
<keyword evidence="2" id="KW-0472">Membrane</keyword>
<dbReference type="GO" id="GO:0004197">
    <property type="term" value="F:cysteine-type endopeptidase activity"/>
    <property type="evidence" value="ECO:0007669"/>
    <property type="project" value="InterPro"/>
</dbReference>
<feature type="domain" description="Peptidase C14 caspase" evidence="3">
    <location>
        <begin position="4"/>
        <end position="243"/>
    </location>
</feature>
<dbReference type="GO" id="GO:0006508">
    <property type="term" value="P:proteolysis"/>
    <property type="evidence" value="ECO:0007669"/>
    <property type="project" value="InterPro"/>
</dbReference>
<dbReference type="InterPro" id="IPR029030">
    <property type="entry name" value="Caspase-like_dom_sf"/>
</dbReference>
<proteinExistence type="predicted"/>
<feature type="region of interest" description="Disordered" evidence="1">
    <location>
        <begin position="421"/>
        <end position="534"/>
    </location>
</feature>
<sequence>MTDTRHALIIANDRYDDQGLKKLKAPAQDAAALADVLHDPQIGDFEVEVVRNEPAHVMSRRIQTFFNDRRRDDTLVLHFSCHGLKSESGELYFAARDTDPRLLDATAVPAQFVRRCMARTRARSTVLFLDCCYGGAFSRGSSSVRAAGDVNVLESFTGEKPAGGRGWAVITASNSMEYAFEGPELAENCAPRPSVFTHAVVQGLETGEADLDADGEVSLDDLYDYVFDHVREQNPNQTPSRTVEMQGDLHLAHSRRGRIKIVKVPSPPSLTAAVHSDNAFTRQGAVVELRARLHDESVDIAEGARQDLEEVARNDIRQIADQACRALREIRPTPSPDHLDFGLLPQGSTPQQQSVTLSGPPLARHCLAQSTQSWLRVEPSENGVNVRVETHAEGHLSGDIVLKGVADDAVVHVEAVVAPAREPEPEVREPVAPEPVPPESHVPAPERPEPHVPAPERPEPHVPAPERPESHVPEPGVTEPVVPEPPAQPPPRTEPDTVLVRPAPSPTPPAVPPRIIEEPAARRTPRRRAAATAATGSLRAPALATAALALAVTAVVMVVITAQLAVEAVDGRLDSPGTELRHHAQAAGVIAPLATALLTAAAALVPAALARHELSARPGRCTPAAKSATETLISVTKGLAIPALVLATLAAVAYLVTRGF</sequence>
<dbReference type="EMBL" id="BMSX01000015">
    <property type="protein sequence ID" value="GGR34559.1"/>
    <property type="molecule type" value="Genomic_DNA"/>
</dbReference>
<evidence type="ECO:0000313" key="5">
    <source>
        <dbReference type="Proteomes" id="UP000658320"/>
    </source>
</evidence>
<evidence type="ECO:0000259" key="3">
    <source>
        <dbReference type="Pfam" id="PF00656"/>
    </source>
</evidence>
<dbReference type="InterPro" id="IPR011600">
    <property type="entry name" value="Pept_C14_caspase"/>
</dbReference>
<feature type="compositionally biased region" description="Pro residues" evidence="1">
    <location>
        <begin position="482"/>
        <end position="492"/>
    </location>
</feature>
<protein>
    <recommendedName>
        <fullName evidence="3">Peptidase C14 caspase domain-containing protein</fullName>
    </recommendedName>
</protein>
<dbReference type="Gene3D" id="3.40.50.1460">
    <property type="match status" value="1"/>
</dbReference>
<dbReference type="InterPro" id="IPR052039">
    <property type="entry name" value="Caspase-related_regulators"/>
</dbReference>
<name>A0A918FFB6_9ACTN</name>
<dbReference type="SUPFAM" id="SSF52129">
    <property type="entry name" value="Caspase-like"/>
    <property type="match status" value="1"/>
</dbReference>
<dbReference type="NCBIfam" id="NF047832">
    <property type="entry name" value="caspase_w_EACC1"/>
    <property type="match status" value="1"/>
</dbReference>
<dbReference type="AlphaFoldDB" id="A0A918FFB6"/>
<comment type="caution">
    <text evidence="4">The sequence shown here is derived from an EMBL/GenBank/DDBJ whole genome shotgun (WGS) entry which is preliminary data.</text>
</comment>
<dbReference type="InterPro" id="IPR018247">
    <property type="entry name" value="EF_Hand_1_Ca_BS"/>
</dbReference>
<reference evidence="4" key="1">
    <citation type="journal article" date="2014" name="Int. J. Syst. Evol. Microbiol.">
        <title>Complete genome sequence of Corynebacterium casei LMG S-19264T (=DSM 44701T), isolated from a smear-ripened cheese.</title>
        <authorList>
            <consortium name="US DOE Joint Genome Institute (JGI-PGF)"/>
            <person name="Walter F."/>
            <person name="Albersmeier A."/>
            <person name="Kalinowski J."/>
            <person name="Ruckert C."/>
        </authorList>
    </citation>
    <scope>NUCLEOTIDE SEQUENCE</scope>
    <source>
        <strain evidence="4">JCM 4346</strain>
    </source>
</reference>
<feature type="compositionally biased region" description="Pro residues" evidence="1">
    <location>
        <begin position="503"/>
        <end position="512"/>
    </location>
</feature>